<dbReference type="PANTHER" id="PTHR11516:SF60">
    <property type="entry name" value="PYRUVATE DEHYDROGENASE E1 COMPONENT SUBUNIT ALPHA"/>
    <property type="match status" value="1"/>
</dbReference>
<dbReference type="EC" id="1.1.1.-" evidence="6"/>
<dbReference type="CDD" id="cd02000">
    <property type="entry name" value="TPP_E1_PDC_ADC_BCADC"/>
    <property type="match status" value="1"/>
</dbReference>
<feature type="domain" description="Dehydrogenase E1 component" evidence="5">
    <location>
        <begin position="20"/>
        <end position="309"/>
    </location>
</feature>
<evidence type="ECO:0000256" key="1">
    <source>
        <dbReference type="ARBA" id="ARBA00001946"/>
    </source>
</evidence>
<comment type="cofactor">
    <cofactor evidence="1">
        <name>Mg(2+)</name>
        <dbReference type="ChEBI" id="CHEBI:18420"/>
    </cofactor>
</comment>
<name>A0A498Q275_9MYCO</name>
<keyword evidence="4" id="KW-0786">Thiamine pyrophosphate</keyword>
<reference evidence="6 7" key="1">
    <citation type="submission" date="2018-09" db="EMBL/GenBank/DDBJ databases">
        <authorList>
            <person name="Tagini F."/>
        </authorList>
    </citation>
    <scope>NUCLEOTIDE SEQUENCE [LARGE SCALE GENOMIC DNA]</scope>
    <source>
        <strain evidence="6 7">MK136</strain>
    </source>
</reference>
<protein>
    <submittedName>
        <fullName evidence="6">Acetoin:2,6-dichlorophenolindophenol oxidoreductase subunit alpha</fullName>
        <ecNumber evidence="6">1.1.1.-</ecNumber>
    </submittedName>
</protein>
<dbReference type="OrthoDB" id="9766715at2"/>
<dbReference type="InterPro" id="IPR001017">
    <property type="entry name" value="DH_E1"/>
</dbReference>
<evidence type="ECO:0000256" key="2">
    <source>
        <dbReference type="ARBA" id="ARBA00001964"/>
    </source>
</evidence>
<dbReference type="AlphaFoldDB" id="A0A498Q275"/>
<keyword evidence="7" id="KW-1185">Reference proteome</keyword>
<dbReference type="EMBL" id="UPHP01000065">
    <property type="protein sequence ID" value="VBA39014.1"/>
    <property type="molecule type" value="Genomic_DNA"/>
</dbReference>
<accession>A0A498Q275</accession>
<dbReference type="InterPro" id="IPR029061">
    <property type="entry name" value="THDP-binding"/>
</dbReference>
<evidence type="ECO:0000256" key="3">
    <source>
        <dbReference type="ARBA" id="ARBA00023002"/>
    </source>
</evidence>
<dbReference type="GO" id="GO:0006086">
    <property type="term" value="P:pyruvate decarboxylation to acetyl-CoA"/>
    <property type="evidence" value="ECO:0007669"/>
    <property type="project" value="TreeGrafter"/>
</dbReference>
<sequence>MNRCGQGDRDDFRRRLYALMVLMKTADDRLAKGISTGEFMCVYWPSRGQEAIAAAMGVVLRTDDQLVTTYRGLHDLIGKGVPLQEIFGEMMGRTVGAGRGKGGTMHIANPASGVMLSTGIVGAGPPVAVGLALAGKRKGLDRVTVVSFGDGAANTGSFHEAANMAALWDLPLVFVCQNNRYAEMTPTSATMKLEHVADRAAGYAMPGVRVDGNDPLGVRSALDDAVGRARGGGGPAFIECVTFRFRGHYFGDRMPYMPKDELAAAMAADPVPRFGNYLLETGVCGEDELRRIDDEALQQVETAVQAVMTADSTSADELERDVYATPITFPV</sequence>
<dbReference type="Pfam" id="PF00676">
    <property type="entry name" value="E1_dh"/>
    <property type="match status" value="1"/>
</dbReference>
<proteinExistence type="predicted"/>
<dbReference type="SUPFAM" id="SSF52518">
    <property type="entry name" value="Thiamin diphosphate-binding fold (THDP-binding)"/>
    <property type="match status" value="1"/>
</dbReference>
<evidence type="ECO:0000313" key="6">
    <source>
        <dbReference type="EMBL" id="VBA39014.1"/>
    </source>
</evidence>
<evidence type="ECO:0000313" key="7">
    <source>
        <dbReference type="Proteomes" id="UP000273307"/>
    </source>
</evidence>
<dbReference type="GO" id="GO:0004739">
    <property type="term" value="F:pyruvate dehydrogenase (acetyl-transferring) activity"/>
    <property type="evidence" value="ECO:0007669"/>
    <property type="project" value="TreeGrafter"/>
</dbReference>
<dbReference type="Proteomes" id="UP000273307">
    <property type="component" value="Unassembled WGS sequence"/>
</dbReference>
<evidence type="ECO:0000256" key="4">
    <source>
        <dbReference type="ARBA" id="ARBA00023052"/>
    </source>
</evidence>
<dbReference type="PANTHER" id="PTHR11516">
    <property type="entry name" value="PYRUVATE DEHYDROGENASE E1 COMPONENT, ALPHA SUBUNIT BACTERIAL AND ORGANELLAR"/>
    <property type="match status" value="1"/>
</dbReference>
<dbReference type="InterPro" id="IPR050642">
    <property type="entry name" value="PDH_E1_Alpha_Subunit"/>
</dbReference>
<organism evidence="6 7">
    <name type="scientific">Mycobacterium attenuatum</name>
    <dbReference type="NCBI Taxonomy" id="2341086"/>
    <lineage>
        <taxon>Bacteria</taxon>
        <taxon>Bacillati</taxon>
        <taxon>Actinomycetota</taxon>
        <taxon>Actinomycetes</taxon>
        <taxon>Mycobacteriales</taxon>
        <taxon>Mycobacteriaceae</taxon>
        <taxon>Mycobacterium</taxon>
    </lineage>
</organism>
<comment type="cofactor">
    <cofactor evidence="2">
        <name>thiamine diphosphate</name>
        <dbReference type="ChEBI" id="CHEBI:58937"/>
    </cofactor>
</comment>
<dbReference type="RefSeq" id="WP_122496513.1">
    <property type="nucleotide sequence ID" value="NZ_UPHP01000065.1"/>
</dbReference>
<dbReference type="Gene3D" id="3.40.50.970">
    <property type="match status" value="1"/>
</dbReference>
<evidence type="ECO:0000259" key="5">
    <source>
        <dbReference type="Pfam" id="PF00676"/>
    </source>
</evidence>
<keyword evidence="3 6" id="KW-0560">Oxidoreductase</keyword>
<dbReference type="GO" id="GO:0000287">
    <property type="term" value="F:magnesium ion binding"/>
    <property type="evidence" value="ECO:0007669"/>
    <property type="project" value="UniProtKB-ARBA"/>
</dbReference>
<gene>
    <name evidence="6" type="primary">acoA_1</name>
    <name evidence="6" type="ORF">LAUMK136_02748</name>
</gene>